<dbReference type="InterPro" id="IPR051055">
    <property type="entry name" value="PIF1_helicase"/>
</dbReference>
<evidence type="ECO:0000313" key="2">
    <source>
        <dbReference type="Proteomes" id="UP000789396"/>
    </source>
</evidence>
<dbReference type="Proteomes" id="UP000789396">
    <property type="component" value="Unassembled WGS sequence"/>
</dbReference>
<name>A0A9N9IGX5_9GLOM</name>
<feature type="non-terminal residue" evidence="1">
    <location>
        <position position="142"/>
    </location>
</feature>
<dbReference type="EMBL" id="CAJVPZ010029063">
    <property type="protein sequence ID" value="CAG8733149.1"/>
    <property type="molecule type" value="Genomic_DNA"/>
</dbReference>
<gene>
    <name evidence="1" type="ORF">RFULGI_LOCUS12297</name>
</gene>
<dbReference type="Gene3D" id="3.40.50.300">
    <property type="entry name" value="P-loop containing nucleotide triphosphate hydrolases"/>
    <property type="match status" value="1"/>
</dbReference>
<organism evidence="1 2">
    <name type="scientific">Racocetra fulgida</name>
    <dbReference type="NCBI Taxonomy" id="60492"/>
    <lineage>
        <taxon>Eukaryota</taxon>
        <taxon>Fungi</taxon>
        <taxon>Fungi incertae sedis</taxon>
        <taxon>Mucoromycota</taxon>
        <taxon>Glomeromycotina</taxon>
        <taxon>Glomeromycetes</taxon>
        <taxon>Diversisporales</taxon>
        <taxon>Gigasporaceae</taxon>
        <taxon>Racocetra</taxon>
    </lineage>
</organism>
<feature type="non-terminal residue" evidence="1">
    <location>
        <position position="1"/>
    </location>
</feature>
<dbReference type="PANTHER" id="PTHR47642:SF5">
    <property type="entry name" value="ATP-DEPENDENT DNA HELICASE"/>
    <property type="match status" value="1"/>
</dbReference>
<protein>
    <submittedName>
        <fullName evidence="1">11814_t:CDS:1</fullName>
    </submittedName>
</protein>
<dbReference type="SUPFAM" id="SSF52540">
    <property type="entry name" value="P-loop containing nucleoside triphosphate hydrolases"/>
    <property type="match status" value="1"/>
</dbReference>
<keyword evidence="2" id="KW-1185">Reference proteome</keyword>
<dbReference type="AlphaFoldDB" id="A0A9N9IGX5"/>
<reference evidence="1" key="1">
    <citation type="submission" date="2021-06" db="EMBL/GenBank/DDBJ databases">
        <authorList>
            <person name="Kallberg Y."/>
            <person name="Tangrot J."/>
            <person name="Rosling A."/>
        </authorList>
    </citation>
    <scope>NUCLEOTIDE SEQUENCE</scope>
    <source>
        <strain evidence="1">IN212</strain>
    </source>
</reference>
<dbReference type="InterPro" id="IPR027417">
    <property type="entry name" value="P-loop_NTPase"/>
</dbReference>
<evidence type="ECO:0000313" key="1">
    <source>
        <dbReference type="EMBL" id="CAG8733149.1"/>
    </source>
</evidence>
<accession>A0A9N9IGX5</accession>
<dbReference type="PANTHER" id="PTHR47642">
    <property type="entry name" value="ATP-DEPENDENT DNA HELICASE"/>
    <property type="match status" value="1"/>
</dbReference>
<proteinExistence type="predicted"/>
<sequence>NHLSYREKFKSLFPNQFESEISRLSNTAISQELRTSNAYREIINNILNQLNNKKLHELILHQLISLERKTPSIDPHHVLTLDKDQYKTYDILSSRHQFPLQNAFALTIHKIQGLILPHMTINVDQKIFAEGQVYVAMSRAPT</sequence>
<comment type="caution">
    <text evidence="1">The sequence shown here is derived from an EMBL/GenBank/DDBJ whole genome shotgun (WGS) entry which is preliminary data.</text>
</comment>
<dbReference type="OrthoDB" id="2428936at2759"/>